<dbReference type="EMBL" id="BMUB01000003">
    <property type="protein sequence ID" value="GGU66689.1"/>
    <property type="molecule type" value="Genomic_DNA"/>
</dbReference>
<feature type="transmembrane region" description="Helical" evidence="1">
    <location>
        <begin position="47"/>
        <end position="68"/>
    </location>
</feature>
<protein>
    <recommendedName>
        <fullName evidence="5">DUF3995 domain-containing protein</fullName>
    </recommendedName>
</protein>
<dbReference type="AlphaFoldDB" id="A0A1E7N478"/>
<reference evidence="4" key="4">
    <citation type="submission" date="2016-08" db="EMBL/GenBank/DDBJ databases">
        <title>Sequencing, assembly and comparative genomics of S. aureofaciens ATCC 10762.</title>
        <authorList>
            <person name="Gradnigo J.S."/>
            <person name="Johnson N."/>
            <person name="Somerville G.A."/>
        </authorList>
    </citation>
    <scope>NUCLEOTIDE SEQUENCE [LARGE SCALE GENOMIC DNA]</scope>
    <source>
        <strain evidence="4">ATCC 10762 / DSM 40127 / CCM 3239 / JCM 4008 / LMG 5968 / NBRC 12843 / NCIMB 8234 / A-377</strain>
    </source>
</reference>
<reference evidence="3" key="3">
    <citation type="submission" date="2016-08" db="EMBL/GenBank/DDBJ databases">
        <title>Sequencing, Assembly and Comparative Genomics of S. aureofaciens ATCC 10762.</title>
        <authorList>
            <person name="Gradnigo J.S."/>
            <person name="Johnson N."/>
            <person name="Somerville G.A."/>
        </authorList>
    </citation>
    <scope>NUCLEOTIDE SEQUENCE [LARGE SCALE GENOMIC DNA]</scope>
    <source>
        <strain evidence="3">ATCC 10762</strain>
    </source>
</reference>
<dbReference type="Proteomes" id="UP000610124">
    <property type="component" value="Unassembled WGS sequence"/>
</dbReference>
<dbReference type="GeneID" id="97484879"/>
<keyword evidence="1" id="KW-1133">Transmembrane helix</keyword>
<sequence>MKTTVLRAAAYAAATWSAAFSLVHLYWLLGGRTGLPDGLSVTGNTPLLVIDVLAVPGCAVAAVLALAGVRPWGGRLPGRLLDFALRGIAAVLLVHSVPSVPDWLALATGARTTADFDAMGRFATLLYEPFFMTGGLLFGLSALGRRAPLNSASPEQR</sequence>
<keyword evidence="1" id="KW-0472">Membrane</keyword>
<accession>A0A8H9LIW6</accession>
<dbReference type="KEGG" id="kau:B6264_11060"/>
<gene>
    <name evidence="2" type="ORF">GCM10010502_17190</name>
    <name evidence="3" type="ORF">HS99_0031870</name>
</gene>
<dbReference type="RefSeq" id="WP_046386265.1">
    <property type="nucleotide sequence ID" value="NZ_BMUB01000003.1"/>
</dbReference>
<dbReference type="EMBL" id="JPRF03000033">
    <property type="protein sequence ID" value="OEV35498.1"/>
    <property type="molecule type" value="Genomic_DNA"/>
</dbReference>
<dbReference type="OrthoDB" id="2881403at2"/>
<evidence type="ECO:0000256" key="1">
    <source>
        <dbReference type="SAM" id="Phobius"/>
    </source>
</evidence>
<organism evidence="3 4">
    <name type="scientific">Kitasatospora aureofaciens</name>
    <name type="common">Streptomyces aureofaciens</name>
    <dbReference type="NCBI Taxonomy" id="1894"/>
    <lineage>
        <taxon>Bacteria</taxon>
        <taxon>Bacillati</taxon>
        <taxon>Actinomycetota</taxon>
        <taxon>Actinomycetes</taxon>
        <taxon>Kitasatosporales</taxon>
        <taxon>Streptomycetaceae</taxon>
        <taxon>Kitasatospora</taxon>
    </lineage>
</organism>
<keyword evidence="1" id="KW-0812">Transmembrane</keyword>
<evidence type="ECO:0008006" key="5">
    <source>
        <dbReference type="Google" id="ProtNLM"/>
    </source>
</evidence>
<evidence type="ECO:0000313" key="2">
    <source>
        <dbReference type="EMBL" id="GGU66689.1"/>
    </source>
</evidence>
<evidence type="ECO:0000313" key="4">
    <source>
        <dbReference type="Proteomes" id="UP000037395"/>
    </source>
</evidence>
<keyword evidence="4" id="KW-1185">Reference proteome</keyword>
<reference evidence="2" key="1">
    <citation type="journal article" date="2014" name="Int. J. Syst. Evol. Microbiol.">
        <title>Complete genome sequence of Corynebacterium casei LMG S-19264T (=DSM 44701T), isolated from a smear-ripened cheese.</title>
        <authorList>
            <consortium name="US DOE Joint Genome Institute (JGI-PGF)"/>
            <person name="Walter F."/>
            <person name="Albersmeier A."/>
            <person name="Kalinowski J."/>
            <person name="Ruckert C."/>
        </authorList>
    </citation>
    <scope>NUCLEOTIDE SEQUENCE</scope>
    <source>
        <strain evidence="2">JCM 4434</strain>
    </source>
</reference>
<proteinExistence type="predicted"/>
<comment type="caution">
    <text evidence="3">The sequence shown here is derived from an EMBL/GenBank/DDBJ whole genome shotgun (WGS) entry which is preliminary data.</text>
</comment>
<evidence type="ECO:0000313" key="3">
    <source>
        <dbReference type="EMBL" id="OEV35498.1"/>
    </source>
</evidence>
<dbReference type="Proteomes" id="UP000037395">
    <property type="component" value="Unassembled WGS sequence"/>
</dbReference>
<feature type="transmembrane region" description="Helical" evidence="1">
    <location>
        <begin position="9"/>
        <end position="27"/>
    </location>
</feature>
<reference evidence="2" key="5">
    <citation type="submission" date="2020-09" db="EMBL/GenBank/DDBJ databases">
        <authorList>
            <person name="Sun Q."/>
            <person name="Ohkuma M."/>
        </authorList>
    </citation>
    <scope>NUCLEOTIDE SEQUENCE</scope>
    <source>
        <strain evidence="2">JCM 4434</strain>
    </source>
</reference>
<reference evidence="3 4" key="2">
    <citation type="submission" date="2014-07" db="EMBL/GenBank/DDBJ databases">
        <authorList>
            <person name="Zhang J.E."/>
            <person name="Yang H."/>
            <person name="Guo J."/>
            <person name="Deng Z."/>
            <person name="Luo H."/>
            <person name="Luo M."/>
            <person name="Zhao B."/>
        </authorList>
    </citation>
    <scope>NUCLEOTIDE SEQUENCE [LARGE SCALE GENOMIC DNA]</scope>
    <source>
        <strain evidence="3">ATCC 10762</strain>
        <strain evidence="4">ATCC 10762 / DSM 40127 / CCM 3239 / JCM 4008 / LMG 5968 / NBRC 12843 / NCIMB 8234 / A-377</strain>
    </source>
</reference>
<accession>A0A1E7N478</accession>
<name>A0A1E7N478_KITAU</name>
<dbReference type="Pfam" id="PF13160">
    <property type="entry name" value="DUF3995"/>
    <property type="match status" value="1"/>
</dbReference>
<feature type="transmembrane region" description="Helical" evidence="1">
    <location>
        <begin position="118"/>
        <end position="143"/>
    </location>
</feature>
<dbReference type="InterPro" id="IPR025058">
    <property type="entry name" value="DUF3995"/>
</dbReference>